<sequence>MKPSLDERARVHEDVDATDLLKNFEFKDFEEEPGISRKMNYLALFNLQAKAKMTDAINDSSFFAFLGDRGTGKSTMSICQAFAIDPDFDPANVCFSFEELKEIITNKRKVPAVWEEAGVGAYSRDFMNQVNKDLNKFFQVFRYRRIAVIANFQHLSLLDNHTRLQLDVAFWNMSKVYHTPDGKPYARKFTMPYKVLKTPFTDPTVKPYKVYGKGPNMEEIGVILLPIEKDMLEMYGVSNAFMHEYQKRKHEFFTEMLDKEDEPKPNPRQAKVIERQLEAFRTVAHNLILKHGMSKRQVAEFMEIPRTTLNDWGIFNSD</sequence>
<reference evidence="1 2" key="1">
    <citation type="submission" date="2014-07" db="EMBL/GenBank/DDBJ databases">
        <title>Methanogenic archaea and the global carbon cycle.</title>
        <authorList>
            <person name="Henriksen J.R."/>
            <person name="Luke J."/>
            <person name="Reinhart S."/>
            <person name="Benedict M.N."/>
            <person name="Youngblut N.D."/>
            <person name="Metcalf M.E."/>
            <person name="Whitaker R.J."/>
            <person name="Metcalf W.W."/>
        </authorList>
    </citation>
    <scope>NUCLEOTIDE SEQUENCE [LARGE SCALE GENOMIC DNA]</scope>
    <source>
        <strain evidence="1 2">T4/M</strain>
    </source>
</reference>
<dbReference type="RefSeq" id="WP_048172221.1">
    <property type="nucleotide sequence ID" value="NZ_CP009506.1"/>
</dbReference>
<protein>
    <submittedName>
        <fullName evidence="1">Uncharacterized protein</fullName>
    </submittedName>
</protein>
<dbReference type="GeneID" id="24860819"/>
<keyword evidence="2" id="KW-1185">Reference proteome</keyword>
<dbReference type="OrthoDB" id="129601at2157"/>
<dbReference type="Proteomes" id="UP000033111">
    <property type="component" value="Chromosome"/>
</dbReference>
<proteinExistence type="predicted"/>
<dbReference type="HOGENOM" id="CLU_075728_0_0_2"/>
<dbReference type="EMBL" id="CP009506">
    <property type="protein sequence ID" value="AKB28681.1"/>
    <property type="molecule type" value="Genomic_DNA"/>
</dbReference>
<dbReference type="PATRIC" id="fig|1434120.4.peg.2529"/>
<gene>
    <name evidence="1" type="ORF">MSSIT_1962</name>
</gene>
<dbReference type="KEGG" id="msw:MSSIT_1962"/>
<dbReference type="AlphaFoldDB" id="A0A0E3L8K5"/>
<name>A0A0E3L8K5_9EURY</name>
<evidence type="ECO:0000313" key="2">
    <source>
        <dbReference type="Proteomes" id="UP000033111"/>
    </source>
</evidence>
<evidence type="ECO:0000313" key="1">
    <source>
        <dbReference type="EMBL" id="AKB28681.1"/>
    </source>
</evidence>
<accession>A0A0E3L8K5</accession>
<organism evidence="1 2">
    <name type="scientific">Methanosarcina siciliae T4/M</name>
    <dbReference type="NCBI Taxonomy" id="1434120"/>
    <lineage>
        <taxon>Archaea</taxon>
        <taxon>Methanobacteriati</taxon>
        <taxon>Methanobacteriota</taxon>
        <taxon>Stenosarchaea group</taxon>
        <taxon>Methanomicrobia</taxon>
        <taxon>Methanosarcinales</taxon>
        <taxon>Methanosarcinaceae</taxon>
        <taxon>Methanosarcina</taxon>
    </lineage>
</organism>